<accession>A0ABP7S043</accession>
<organism evidence="2 3">
    <name type="scientific">Comamonas faecalis</name>
    <dbReference type="NCBI Taxonomy" id="1387849"/>
    <lineage>
        <taxon>Bacteria</taxon>
        <taxon>Pseudomonadati</taxon>
        <taxon>Pseudomonadota</taxon>
        <taxon>Betaproteobacteria</taxon>
        <taxon>Burkholderiales</taxon>
        <taxon>Comamonadaceae</taxon>
        <taxon>Comamonas</taxon>
    </lineage>
</organism>
<proteinExistence type="predicted"/>
<reference evidence="3" key="1">
    <citation type="journal article" date="2019" name="Int. J. Syst. Evol. Microbiol.">
        <title>The Global Catalogue of Microorganisms (GCM) 10K type strain sequencing project: providing services to taxonomists for standard genome sequencing and annotation.</title>
        <authorList>
            <consortium name="The Broad Institute Genomics Platform"/>
            <consortium name="The Broad Institute Genome Sequencing Center for Infectious Disease"/>
            <person name="Wu L."/>
            <person name="Ma J."/>
        </authorList>
    </citation>
    <scope>NUCLEOTIDE SEQUENCE [LARGE SCALE GENOMIC DNA]</scope>
    <source>
        <strain evidence="3">JCM 17561</strain>
    </source>
</reference>
<dbReference type="Proteomes" id="UP001501627">
    <property type="component" value="Unassembled WGS sequence"/>
</dbReference>
<gene>
    <name evidence="2" type="ORF">GCM10022279_30770</name>
</gene>
<comment type="caution">
    <text evidence="2">The sequence shown here is derived from an EMBL/GenBank/DDBJ whole genome shotgun (WGS) entry which is preliminary data.</text>
</comment>
<keyword evidence="3" id="KW-1185">Reference proteome</keyword>
<evidence type="ECO:0000313" key="3">
    <source>
        <dbReference type="Proteomes" id="UP001501627"/>
    </source>
</evidence>
<evidence type="ECO:0000313" key="2">
    <source>
        <dbReference type="EMBL" id="GAA4004565.1"/>
    </source>
</evidence>
<protein>
    <submittedName>
        <fullName evidence="2">Uncharacterized protein</fullName>
    </submittedName>
</protein>
<evidence type="ECO:0000256" key="1">
    <source>
        <dbReference type="SAM" id="MobiDB-lite"/>
    </source>
</evidence>
<feature type="region of interest" description="Disordered" evidence="1">
    <location>
        <begin position="38"/>
        <end position="61"/>
    </location>
</feature>
<dbReference type="EMBL" id="BAABBP010000039">
    <property type="protein sequence ID" value="GAA4004565.1"/>
    <property type="molecule type" value="Genomic_DNA"/>
</dbReference>
<feature type="region of interest" description="Disordered" evidence="1">
    <location>
        <begin position="83"/>
        <end position="103"/>
    </location>
</feature>
<name>A0ABP7S043_9BURK</name>
<sequence>MFELVIPAKAGIQCFWEEVMDSGLRRNDEKLLLQRAESIGMRGSPGSAGVSPAPHRGEGAAPTLGWGVRWGCVEAHWECRHPAGTHRGEGAAPTRDFAAHGRSPRIKTSVGRINKNAMAALRYRGASVNT</sequence>